<organism evidence="1">
    <name type="scientific">Ligilactobacillus ruminis</name>
    <dbReference type="NCBI Taxonomy" id="1623"/>
    <lineage>
        <taxon>Bacteria</taxon>
        <taxon>Bacillati</taxon>
        <taxon>Bacillota</taxon>
        <taxon>Bacilli</taxon>
        <taxon>Lactobacillales</taxon>
        <taxon>Lactobacillaceae</taxon>
        <taxon>Ligilactobacillus</taxon>
    </lineage>
</organism>
<comment type="caution">
    <text evidence="1">The sequence shown here is derived from an EMBL/GenBank/DDBJ whole genome shotgun (WGS) entry which is preliminary data.</text>
</comment>
<name>A0A6A8H9E0_9LACO</name>
<proteinExistence type="predicted"/>
<reference evidence="1" key="1">
    <citation type="journal article" date="2019" name="Nat. Med.">
        <title>A library of human gut bacterial isolates paired with longitudinal multiomics data enables mechanistic microbiome research.</title>
        <authorList>
            <person name="Poyet M."/>
            <person name="Groussin M."/>
            <person name="Gibbons S.M."/>
            <person name="Avila-Pacheco J."/>
            <person name="Jiang X."/>
            <person name="Kearney S.M."/>
            <person name="Perrotta A.R."/>
            <person name="Berdy B."/>
            <person name="Zhao S."/>
            <person name="Lieberman T.D."/>
            <person name="Swanson P.K."/>
            <person name="Smith M."/>
            <person name="Roesemann S."/>
            <person name="Alexander J.E."/>
            <person name="Rich S.A."/>
            <person name="Livny J."/>
            <person name="Vlamakis H."/>
            <person name="Clish C."/>
            <person name="Bullock K."/>
            <person name="Deik A."/>
            <person name="Scott J."/>
            <person name="Pierce K.A."/>
            <person name="Xavier R.J."/>
            <person name="Alm E.J."/>
        </authorList>
    </citation>
    <scope>NUCLEOTIDE SEQUENCE</scope>
    <source>
        <strain evidence="1">BIOML-A18</strain>
    </source>
</reference>
<evidence type="ECO:0000313" key="1">
    <source>
        <dbReference type="EMBL" id="MSA68593.1"/>
    </source>
</evidence>
<sequence>MEHLSVKPGPKRLNFYGQTAVFAHFVRNRHFSGRPFTDSMPIFIDVSVNDDDFAKCSAAHHLLNHCT</sequence>
<dbReference type="EMBL" id="WKOD01000013">
    <property type="protein sequence ID" value="MSA68593.1"/>
    <property type="molecule type" value="Genomic_DNA"/>
</dbReference>
<protein>
    <submittedName>
        <fullName evidence="1">Uncharacterized protein</fullName>
    </submittedName>
</protein>
<accession>A0A6A8H9E0</accession>
<dbReference type="AlphaFoldDB" id="A0A6A8H9E0"/>
<gene>
    <name evidence="1" type="ORF">GKC89_05755</name>
</gene>